<name>A0A9W6WMN0_9STRA</name>
<organism evidence="2 3">
    <name type="scientific">Phytophthora lilii</name>
    <dbReference type="NCBI Taxonomy" id="2077276"/>
    <lineage>
        <taxon>Eukaryota</taxon>
        <taxon>Sar</taxon>
        <taxon>Stramenopiles</taxon>
        <taxon>Oomycota</taxon>
        <taxon>Peronosporomycetes</taxon>
        <taxon>Peronosporales</taxon>
        <taxon>Peronosporaceae</taxon>
        <taxon>Phytophthora</taxon>
    </lineage>
</organism>
<feature type="transmembrane region" description="Helical" evidence="1">
    <location>
        <begin position="645"/>
        <end position="667"/>
    </location>
</feature>
<feature type="transmembrane region" description="Helical" evidence="1">
    <location>
        <begin position="63"/>
        <end position="83"/>
    </location>
</feature>
<evidence type="ECO:0000313" key="3">
    <source>
        <dbReference type="Proteomes" id="UP001165083"/>
    </source>
</evidence>
<dbReference type="Proteomes" id="UP001165083">
    <property type="component" value="Unassembled WGS sequence"/>
</dbReference>
<dbReference type="AlphaFoldDB" id="A0A9W6WMN0"/>
<sequence length="734" mass="79625">MDLQTHGAGAAAGPAHSSFMAASLPSGSDYLQRSFAPGDTSNDMARTNALADRNTIVDMSLRLARFVLCVAAALVFAFGFALLTSNKKTLTYVYESKLETNETLSDKASSVVEDYNTLFGYILFAGGKVFEVFCETLIFPTLGTYLHNCSLYPGDQPARVHSTTKARGIFWGLKTVIILMNVGFTSVYVGQTTEAPGGGRRLAASDEQTETLVQMATPWAVDSEADVLHSILRTSVTGATTPFEFEDRCNVEQQWGAWADDVDTTSVSFSFPSHAWNAVLLSSKANEPTKTADIPLRDILSNREKYDTMTNNWSVTELYSTFRQGSSKFGLVQALADDPAPRSLDDFVHIVASELKAALPSNARVSDLILRIDHHELAEDVAFTSLTLSVPIEVDHVGATLCGSSGCVYSTSTSALEHLRLHPGVSIASYKKDDTSALVYSASSQFVQELGTPQEPHEVLTLSVGKLNWQFSPLHIRHEATCADTGEHQCLGLSLPFGTGDGVLLVGKNAIASQHKVHPVTLVTLHSATIPDLTRPEDEALTSWYRLVSSNGMLVRPTSSKCTPLVDAYLAHVESNHFYLDGRSPKDMYSAALFYLLQRGVPTSYADAMSRRRLALSAVMASGGSGSGNGTVAATTDIEVNVPTATALVTLAGCIFIVLLMLCVIYLPTSRVKLSPDTTPAAQYVQILTDDLYPDVVHKKRLRFANGDCLLFNEYIVDAIVLHAKRDQTKKIYL</sequence>
<keyword evidence="1" id="KW-1133">Transmembrane helix</keyword>
<evidence type="ECO:0000313" key="2">
    <source>
        <dbReference type="EMBL" id="GMF10263.1"/>
    </source>
</evidence>
<dbReference type="EMBL" id="BSXW01000035">
    <property type="protein sequence ID" value="GMF10263.1"/>
    <property type="molecule type" value="Genomic_DNA"/>
</dbReference>
<reference evidence="2" key="1">
    <citation type="submission" date="2023-04" db="EMBL/GenBank/DDBJ databases">
        <title>Phytophthora lilii NBRC 32176.</title>
        <authorList>
            <person name="Ichikawa N."/>
            <person name="Sato H."/>
            <person name="Tonouchi N."/>
        </authorList>
    </citation>
    <scope>NUCLEOTIDE SEQUENCE</scope>
    <source>
        <strain evidence="2">NBRC 32176</strain>
    </source>
</reference>
<evidence type="ECO:0000256" key="1">
    <source>
        <dbReference type="SAM" id="Phobius"/>
    </source>
</evidence>
<accession>A0A9W6WMN0</accession>
<keyword evidence="1" id="KW-0812">Transmembrane</keyword>
<comment type="caution">
    <text evidence="2">The sequence shown here is derived from an EMBL/GenBank/DDBJ whole genome shotgun (WGS) entry which is preliminary data.</text>
</comment>
<protein>
    <submittedName>
        <fullName evidence="2">Unnamed protein product</fullName>
    </submittedName>
</protein>
<keyword evidence="3" id="KW-1185">Reference proteome</keyword>
<dbReference type="OrthoDB" id="150412at2759"/>
<gene>
    <name evidence="2" type="ORF">Plil01_000109100</name>
</gene>
<keyword evidence="1" id="KW-0472">Membrane</keyword>
<proteinExistence type="predicted"/>